<sequence>MYYFIACRHLYARTWFSLLVSLLHYYVLMCIYPDYIGQHIREFKLDIYKIKIHLWVNDIQVSSSLHLFSSLVIRVQYMNSWLHPRRVCHLLIMLDIQLHNCRNISGQLDIESNNRVFRSQIGDEARHSEELVPVRVLKTMPIDILRRTRGLPTKKWGSDHLALVCEFAFANNGNVS</sequence>
<evidence type="ECO:0000256" key="1">
    <source>
        <dbReference type="SAM" id="Phobius"/>
    </source>
</evidence>
<feature type="transmembrane region" description="Helical" evidence="1">
    <location>
        <begin position="12"/>
        <end position="32"/>
    </location>
</feature>
<protein>
    <submittedName>
        <fullName evidence="2">Uncharacterized protein</fullName>
    </submittedName>
</protein>
<organism evidence="2 3">
    <name type="scientific">Lupinus luteus</name>
    <name type="common">European yellow lupine</name>
    <dbReference type="NCBI Taxonomy" id="3873"/>
    <lineage>
        <taxon>Eukaryota</taxon>
        <taxon>Viridiplantae</taxon>
        <taxon>Streptophyta</taxon>
        <taxon>Embryophyta</taxon>
        <taxon>Tracheophyta</taxon>
        <taxon>Spermatophyta</taxon>
        <taxon>Magnoliopsida</taxon>
        <taxon>eudicotyledons</taxon>
        <taxon>Gunneridae</taxon>
        <taxon>Pentapetalae</taxon>
        <taxon>rosids</taxon>
        <taxon>fabids</taxon>
        <taxon>Fabales</taxon>
        <taxon>Fabaceae</taxon>
        <taxon>Papilionoideae</taxon>
        <taxon>50 kb inversion clade</taxon>
        <taxon>genistoids sensu lato</taxon>
        <taxon>core genistoids</taxon>
        <taxon>Genisteae</taxon>
        <taxon>Lupinus</taxon>
    </lineage>
</organism>
<keyword evidence="1" id="KW-1133">Transmembrane helix</keyword>
<name>A0AAV1XQG0_LUPLU</name>
<keyword evidence="1" id="KW-0472">Membrane</keyword>
<comment type="caution">
    <text evidence="2">The sequence shown here is derived from an EMBL/GenBank/DDBJ whole genome shotgun (WGS) entry which is preliminary data.</text>
</comment>
<proteinExistence type="predicted"/>
<keyword evidence="3" id="KW-1185">Reference proteome</keyword>
<dbReference type="AlphaFoldDB" id="A0AAV1XQG0"/>
<gene>
    <name evidence="2" type="ORF">LLUT_LOCUS24603</name>
</gene>
<accession>A0AAV1XQG0</accession>
<dbReference type="Proteomes" id="UP001497480">
    <property type="component" value="Unassembled WGS sequence"/>
</dbReference>
<evidence type="ECO:0000313" key="2">
    <source>
        <dbReference type="EMBL" id="CAL0323543.1"/>
    </source>
</evidence>
<dbReference type="EMBL" id="CAXHTB010000017">
    <property type="protein sequence ID" value="CAL0323543.1"/>
    <property type="molecule type" value="Genomic_DNA"/>
</dbReference>
<evidence type="ECO:0000313" key="3">
    <source>
        <dbReference type="Proteomes" id="UP001497480"/>
    </source>
</evidence>
<dbReference type="Gene3D" id="3.60.10.10">
    <property type="entry name" value="Endonuclease/exonuclease/phosphatase"/>
    <property type="match status" value="1"/>
</dbReference>
<reference evidence="2 3" key="1">
    <citation type="submission" date="2024-03" db="EMBL/GenBank/DDBJ databases">
        <authorList>
            <person name="Martinez-Hernandez J."/>
        </authorList>
    </citation>
    <scope>NUCLEOTIDE SEQUENCE [LARGE SCALE GENOMIC DNA]</scope>
</reference>
<dbReference type="InterPro" id="IPR036691">
    <property type="entry name" value="Endo/exonu/phosph_ase_sf"/>
</dbReference>
<keyword evidence="1" id="KW-0812">Transmembrane</keyword>